<gene>
    <name evidence="5" type="ORF">FHS30_001542</name>
</gene>
<feature type="transmembrane region" description="Helical" evidence="2">
    <location>
        <begin position="291"/>
        <end position="313"/>
    </location>
</feature>
<dbReference type="PANTHER" id="PTHR23028:SF53">
    <property type="entry name" value="ACYL_TRANSF_3 DOMAIN-CONTAINING PROTEIN"/>
    <property type="match status" value="1"/>
</dbReference>
<feature type="domain" description="Acyltransferase 3" evidence="3">
    <location>
        <begin position="8"/>
        <end position="333"/>
    </location>
</feature>
<dbReference type="RefSeq" id="WP_183909844.1">
    <property type="nucleotide sequence ID" value="NZ_JACHXZ010000002.1"/>
</dbReference>
<feature type="transmembrane region" description="Helical" evidence="2">
    <location>
        <begin position="229"/>
        <end position="247"/>
    </location>
</feature>
<sequence length="678" mass="76729">MTNTNYRKDIDGLRTIAVSSVILYHAQLYIGNGQLLAGGYLGVDIFFVISGFLITGILKTELENSGSISILNFYNRRLRRLAPALFFVFLCSIAVAYVLLTPESMVDFAKSMLASTSFVSNFYWDSTLQEYGAESGYFKPLLHTWSLAVEEQFYILFPLLLLGIYKLKRKPIFVIAIGILASFLTAIYVTADDQSQSFYMLYTRAWELLVGAILVFIPADKNLGMNVRLLRNIFGIAALSILVYSLLNIEYNASHPGGITALPVLATALLIHINKNENWTKTLLELKPLTLIGLISYSLYLWHFPIFAFGLIYDAQPDYIDKALWVLLTTLASIISYKYIEQPFRDKTRITNPNLYTITGITVALILAFCAYAILSNGIKSRLPLIIQNLEINVINSRACTNNEACNENAPATTKLISIGDSHMMPFERALLDIAQQRSLDFISMNERSCEYVLGLNRVHRKTQKISNCNNKYQQQRRNTLLSYSGSIIVIGSRLPVRLSETGFNNKEGGNEGRKSSVMQPHKKSLRTKSERIAAYKKSLKESVLELAEKGNKIILIYPIPEVGWNVAKKLMELYRTSESIPKFQEKLSNTPITTSYKVYLERTQDAHLLLDNIQHDNIFRVYPGRVFCNSKIPNRCITHDDKNSFYRDDDHLSGAGVDLLRPDLETAIDNALIRLER</sequence>
<accession>A0A839US61</accession>
<reference evidence="5 6" key="1">
    <citation type="submission" date="2020-08" db="EMBL/GenBank/DDBJ databases">
        <title>Genomic Encyclopedia of Type Strains, Phase III (KMG-III): the genomes of soil and plant-associated and newly described type strains.</title>
        <authorList>
            <person name="Whitman W."/>
        </authorList>
    </citation>
    <scope>NUCLEOTIDE SEQUENCE [LARGE SCALE GENOMIC DNA]</scope>
    <source>
        <strain evidence="5 6">CECT 8571</strain>
    </source>
</reference>
<feature type="transmembrane region" description="Helical" evidence="2">
    <location>
        <begin position="253"/>
        <end position="271"/>
    </location>
</feature>
<keyword evidence="2" id="KW-0472">Membrane</keyword>
<feature type="transmembrane region" description="Helical" evidence="2">
    <location>
        <begin position="12"/>
        <end position="30"/>
    </location>
</feature>
<evidence type="ECO:0000313" key="6">
    <source>
        <dbReference type="Proteomes" id="UP000559987"/>
    </source>
</evidence>
<dbReference type="GO" id="GO:0016747">
    <property type="term" value="F:acyltransferase activity, transferring groups other than amino-acyl groups"/>
    <property type="evidence" value="ECO:0007669"/>
    <property type="project" value="InterPro"/>
</dbReference>
<organism evidence="5 6">
    <name type="scientific">Simiduia aestuariiviva</name>
    <dbReference type="NCBI Taxonomy" id="1510459"/>
    <lineage>
        <taxon>Bacteria</taxon>
        <taxon>Pseudomonadati</taxon>
        <taxon>Pseudomonadota</taxon>
        <taxon>Gammaproteobacteria</taxon>
        <taxon>Cellvibrionales</taxon>
        <taxon>Cellvibrionaceae</taxon>
        <taxon>Simiduia</taxon>
    </lineage>
</organism>
<dbReference type="Pfam" id="PF01757">
    <property type="entry name" value="Acyl_transf_3"/>
    <property type="match status" value="1"/>
</dbReference>
<evidence type="ECO:0000259" key="4">
    <source>
        <dbReference type="Pfam" id="PF19040"/>
    </source>
</evidence>
<evidence type="ECO:0000313" key="5">
    <source>
        <dbReference type="EMBL" id="MBB3168358.1"/>
    </source>
</evidence>
<proteinExistence type="predicted"/>
<name>A0A839US61_9GAMM</name>
<feature type="transmembrane region" description="Helical" evidence="2">
    <location>
        <begin position="145"/>
        <end position="165"/>
    </location>
</feature>
<comment type="caution">
    <text evidence="5">The sequence shown here is derived from an EMBL/GenBank/DDBJ whole genome shotgun (WGS) entry which is preliminary data.</text>
</comment>
<dbReference type="GO" id="GO:0009103">
    <property type="term" value="P:lipopolysaccharide biosynthetic process"/>
    <property type="evidence" value="ECO:0007669"/>
    <property type="project" value="TreeGrafter"/>
</dbReference>
<dbReference type="PANTHER" id="PTHR23028">
    <property type="entry name" value="ACETYLTRANSFERASE"/>
    <property type="match status" value="1"/>
</dbReference>
<keyword evidence="6" id="KW-1185">Reference proteome</keyword>
<keyword evidence="2" id="KW-1133">Transmembrane helix</keyword>
<feature type="transmembrane region" description="Helical" evidence="2">
    <location>
        <begin position="36"/>
        <end position="60"/>
    </location>
</feature>
<feature type="transmembrane region" description="Helical" evidence="2">
    <location>
        <begin position="319"/>
        <end position="340"/>
    </location>
</feature>
<dbReference type="Pfam" id="PF19040">
    <property type="entry name" value="SGNH"/>
    <property type="match status" value="1"/>
</dbReference>
<feature type="transmembrane region" description="Helical" evidence="2">
    <location>
        <begin position="172"/>
        <end position="191"/>
    </location>
</feature>
<evidence type="ECO:0000259" key="3">
    <source>
        <dbReference type="Pfam" id="PF01757"/>
    </source>
</evidence>
<feature type="domain" description="SGNH" evidence="4">
    <location>
        <begin position="403"/>
        <end position="666"/>
    </location>
</feature>
<evidence type="ECO:0000256" key="1">
    <source>
        <dbReference type="SAM" id="MobiDB-lite"/>
    </source>
</evidence>
<dbReference type="InterPro" id="IPR043968">
    <property type="entry name" value="SGNH"/>
</dbReference>
<dbReference type="GO" id="GO:0016020">
    <property type="term" value="C:membrane"/>
    <property type="evidence" value="ECO:0007669"/>
    <property type="project" value="TreeGrafter"/>
</dbReference>
<dbReference type="InterPro" id="IPR050879">
    <property type="entry name" value="Acyltransferase_3"/>
</dbReference>
<dbReference type="AlphaFoldDB" id="A0A839US61"/>
<feature type="transmembrane region" description="Helical" evidence="2">
    <location>
        <begin position="81"/>
        <end position="100"/>
    </location>
</feature>
<feature type="region of interest" description="Disordered" evidence="1">
    <location>
        <begin position="502"/>
        <end position="524"/>
    </location>
</feature>
<feature type="transmembrane region" description="Helical" evidence="2">
    <location>
        <begin position="197"/>
        <end position="217"/>
    </location>
</feature>
<feature type="transmembrane region" description="Helical" evidence="2">
    <location>
        <begin position="355"/>
        <end position="375"/>
    </location>
</feature>
<dbReference type="Proteomes" id="UP000559987">
    <property type="component" value="Unassembled WGS sequence"/>
</dbReference>
<protein>
    <submittedName>
        <fullName evidence="5">Peptidoglycan/LPS O-acetylase OafA/YrhL</fullName>
    </submittedName>
</protein>
<evidence type="ECO:0000256" key="2">
    <source>
        <dbReference type="SAM" id="Phobius"/>
    </source>
</evidence>
<dbReference type="EMBL" id="JACHXZ010000002">
    <property type="protein sequence ID" value="MBB3168358.1"/>
    <property type="molecule type" value="Genomic_DNA"/>
</dbReference>
<keyword evidence="2" id="KW-0812">Transmembrane</keyword>
<dbReference type="InterPro" id="IPR002656">
    <property type="entry name" value="Acyl_transf_3_dom"/>
</dbReference>